<name>A0AAQ3N7B5_VIGMU</name>
<dbReference type="PANTHER" id="PTHR13793">
    <property type="entry name" value="PHD FINGER PROTEINS"/>
    <property type="match status" value="1"/>
</dbReference>
<sequence>MSLSPISNSQSFPMSQSNNPKMHSSATSLRHLPPLKRFRLIQQQQQTHQNHFSDSSPLPTKKRRESRTPSPPSILHNFSLPAKKRVWAPHPQTPPSSNDIVSLPQPSPDDAAAAPPFDLNIEYNPNLGESQNNAADDDDGVLCCVCQSTDGDPADPIVFCDGCDLTVHASCYGHPLSKGVPDGDWFCERCRVGEGKSGTRCALCPASEGAMKRTADGAWAHVVCALFVPEVFFQDPEGREGIDCSMVPRKRWSQRCYLCECCDGCGLVCSEPKCGLAFHVTCALKEELWIEYKEGKKGGTIVAGFCKTHTQIWEKQQQSGKYKIVPLEDGK</sequence>
<dbReference type="SUPFAM" id="SSF57903">
    <property type="entry name" value="FYVE/PHD zinc finger"/>
    <property type="match status" value="1"/>
</dbReference>
<evidence type="ECO:0000256" key="3">
    <source>
        <dbReference type="ARBA" id="ARBA00022833"/>
    </source>
</evidence>
<dbReference type="EMBL" id="CP144694">
    <property type="protein sequence ID" value="WVZ03847.1"/>
    <property type="molecule type" value="Genomic_DNA"/>
</dbReference>
<dbReference type="InterPro" id="IPR050701">
    <property type="entry name" value="Histone_Mod_Regulator"/>
</dbReference>
<feature type="compositionally biased region" description="Polar residues" evidence="5">
    <location>
        <begin position="47"/>
        <end position="58"/>
    </location>
</feature>
<dbReference type="Gene3D" id="3.30.40.10">
    <property type="entry name" value="Zinc/RING finger domain, C3HC4 (zinc finger)"/>
    <property type="match status" value="2"/>
</dbReference>
<dbReference type="PROSITE" id="PS01359">
    <property type="entry name" value="ZF_PHD_1"/>
    <property type="match status" value="1"/>
</dbReference>
<dbReference type="InterPro" id="IPR011011">
    <property type="entry name" value="Znf_FYVE_PHD"/>
</dbReference>
<dbReference type="Proteomes" id="UP001374535">
    <property type="component" value="Chromosome 7"/>
</dbReference>
<proteinExistence type="predicted"/>
<evidence type="ECO:0000256" key="5">
    <source>
        <dbReference type="SAM" id="MobiDB-lite"/>
    </source>
</evidence>
<dbReference type="InterPro" id="IPR001965">
    <property type="entry name" value="Znf_PHD"/>
</dbReference>
<keyword evidence="3" id="KW-0862">Zinc</keyword>
<dbReference type="PROSITE" id="PS51805">
    <property type="entry name" value="EPHD"/>
    <property type="match status" value="1"/>
</dbReference>
<feature type="compositionally biased region" description="Polar residues" evidence="5">
    <location>
        <begin position="1"/>
        <end position="28"/>
    </location>
</feature>
<feature type="domain" description="PHD-type" evidence="7">
    <location>
        <begin position="198"/>
        <end position="310"/>
    </location>
</feature>
<feature type="region of interest" description="Disordered" evidence="5">
    <location>
        <begin position="1"/>
        <end position="117"/>
    </location>
</feature>
<gene>
    <name evidence="8" type="ORF">V8G54_024653</name>
</gene>
<dbReference type="AlphaFoldDB" id="A0AAQ3N7B5"/>
<organism evidence="8 9">
    <name type="scientific">Vigna mungo</name>
    <name type="common">Black gram</name>
    <name type="synonym">Phaseolus mungo</name>
    <dbReference type="NCBI Taxonomy" id="3915"/>
    <lineage>
        <taxon>Eukaryota</taxon>
        <taxon>Viridiplantae</taxon>
        <taxon>Streptophyta</taxon>
        <taxon>Embryophyta</taxon>
        <taxon>Tracheophyta</taxon>
        <taxon>Spermatophyta</taxon>
        <taxon>Magnoliopsida</taxon>
        <taxon>eudicotyledons</taxon>
        <taxon>Gunneridae</taxon>
        <taxon>Pentapetalae</taxon>
        <taxon>rosids</taxon>
        <taxon>fabids</taxon>
        <taxon>Fabales</taxon>
        <taxon>Fabaceae</taxon>
        <taxon>Papilionoideae</taxon>
        <taxon>50 kb inversion clade</taxon>
        <taxon>NPAAA clade</taxon>
        <taxon>indigoferoid/millettioid clade</taxon>
        <taxon>Phaseoleae</taxon>
        <taxon>Vigna</taxon>
    </lineage>
</organism>
<reference evidence="8 9" key="1">
    <citation type="journal article" date="2023" name="Life. Sci Alliance">
        <title>Evolutionary insights into 3D genome organization and epigenetic landscape of Vigna mungo.</title>
        <authorList>
            <person name="Junaid A."/>
            <person name="Singh B."/>
            <person name="Bhatia S."/>
        </authorList>
    </citation>
    <scope>NUCLEOTIDE SEQUENCE [LARGE SCALE GENOMIC DNA]</scope>
    <source>
        <strain evidence="8">Urdbean</strain>
    </source>
</reference>
<protein>
    <recommendedName>
        <fullName evidence="10">Protein Jade-1</fullName>
    </recommendedName>
</protein>
<accession>A0AAQ3N7B5</accession>
<dbReference type="GO" id="GO:0006357">
    <property type="term" value="P:regulation of transcription by RNA polymerase II"/>
    <property type="evidence" value="ECO:0007669"/>
    <property type="project" value="TreeGrafter"/>
</dbReference>
<evidence type="ECO:0000256" key="1">
    <source>
        <dbReference type="ARBA" id="ARBA00022723"/>
    </source>
</evidence>
<evidence type="ECO:0000313" key="9">
    <source>
        <dbReference type="Proteomes" id="UP001374535"/>
    </source>
</evidence>
<evidence type="ECO:0000313" key="8">
    <source>
        <dbReference type="EMBL" id="WVZ03847.1"/>
    </source>
</evidence>
<evidence type="ECO:0000259" key="6">
    <source>
        <dbReference type="PROSITE" id="PS50016"/>
    </source>
</evidence>
<dbReference type="PROSITE" id="PS50016">
    <property type="entry name" value="ZF_PHD_2"/>
    <property type="match status" value="1"/>
</dbReference>
<dbReference type="GO" id="GO:0008270">
    <property type="term" value="F:zinc ion binding"/>
    <property type="evidence" value="ECO:0007669"/>
    <property type="project" value="UniProtKB-KW"/>
</dbReference>
<evidence type="ECO:0000256" key="2">
    <source>
        <dbReference type="ARBA" id="ARBA00022771"/>
    </source>
</evidence>
<keyword evidence="1" id="KW-0479">Metal-binding</keyword>
<dbReference type="InterPro" id="IPR013083">
    <property type="entry name" value="Znf_RING/FYVE/PHD"/>
</dbReference>
<keyword evidence="9" id="KW-1185">Reference proteome</keyword>
<evidence type="ECO:0000256" key="4">
    <source>
        <dbReference type="PROSITE-ProRule" id="PRU00146"/>
    </source>
</evidence>
<feature type="domain" description="PHD-type" evidence="6">
    <location>
        <begin position="140"/>
        <end position="193"/>
    </location>
</feature>
<dbReference type="GO" id="GO:0005634">
    <property type="term" value="C:nucleus"/>
    <property type="evidence" value="ECO:0007669"/>
    <property type="project" value="UniProtKB-ARBA"/>
</dbReference>
<dbReference type="PANTHER" id="PTHR13793:SF148">
    <property type="entry name" value="RING_FYVE_PHD ZINC FINGER SUPERFAMILY PROTEIN"/>
    <property type="match status" value="1"/>
</dbReference>
<keyword evidence="2 4" id="KW-0863">Zinc-finger</keyword>
<evidence type="ECO:0000259" key="7">
    <source>
        <dbReference type="PROSITE" id="PS51805"/>
    </source>
</evidence>
<evidence type="ECO:0008006" key="10">
    <source>
        <dbReference type="Google" id="ProtNLM"/>
    </source>
</evidence>
<dbReference type="CDD" id="cd15492">
    <property type="entry name" value="PHD_BRPF_JADE_like"/>
    <property type="match status" value="1"/>
</dbReference>
<dbReference type="InterPro" id="IPR019786">
    <property type="entry name" value="Zinc_finger_PHD-type_CS"/>
</dbReference>
<dbReference type="Pfam" id="PF13832">
    <property type="entry name" value="zf-HC5HC2H_2"/>
    <property type="match status" value="1"/>
</dbReference>
<dbReference type="SMART" id="SM00249">
    <property type="entry name" value="PHD"/>
    <property type="match status" value="2"/>
</dbReference>
<dbReference type="InterPro" id="IPR019787">
    <property type="entry name" value="Znf_PHD-finger"/>
</dbReference>
<dbReference type="InterPro" id="IPR034732">
    <property type="entry name" value="EPHD"/>
</dbReference>
<dbReference type="Pfam" id="PF13831">
    <property type="entry name" value="PHD_2"/>
    <property type="match status" value="1"/>
</dbReference>